<dbReference type="RefSeq" id="WP_208930180.1">
    <property type="nucleotide sequence ID" value="NZ_CP013655.1"/>
</dbReference>
<reference evidence="2" key="1">
    <citation type="submission" date="2015-12" db="EMBL/GenBank/DDBJ databases">
        <authorList>
            <person name="Lauer A."/>
            <person name="Humrighouse B."/>
            <person name="Loparev V."/>
            <person name="Shewmaker P.L."/>
            <person name="Whitney A.M."/>
            <person name="McLaughlin R.W."/>
        </authorList>
    </citation>
    <scope>NUCLEOTIDE SEQUENCE [LARGE SCALE GENOMIC DNA]</scope>
    <source>
        <strain evidence="2">LMG 26678</strain>
    </source>
</reference>
<gene>
    <name evidence="1" type="ORF">ATZ35_07310</name>
</gene>
<dbReference type="Pfam" id="PF17294">
    <property type="entry name" value="Lipoprotein_22"/>
    <property type="match status" value="1"/>
</dbReference>
<proteinExistence type="predicted"/>
<dbReference type="Gene3D" id="2.40.40.60">
    <property type="match status" value="1"/>
</dbReference>
<sequence length="196" mass="21942">MLKKILISFLGLIILSVGGILLYNHVKHKPVYGIIVLDKDEKRVTDAINSQKGDIEKSIVVNGKWVKNSNTLVLNTTDAKKITTLNGFQKVTSKKNEYTFDAIKQISKDEATLFSKENAPLIKDEADKAFSSKVHEYVTLGESSAYVNSVFILPDNQYNEFTGSPISLGVLKVKSDASKVLIHYNNVEMNQLYDER</sequence>
<evidence type="ECO:0000313" key="2">
    <source>
        <dbReference type="Proteomes" id="UP000067523"/>
    </source>
</evidence>
<protein>
    <submittedName>
        <fullName evidence="1">Uncharacterized protein</fullName>
    </submittedName>
</protein>
<organism evidence="1 2">
    <name type="scientific">Enterococcus rotai</name>
    <dbReference type="NCBI Taxonomy" id="118060"/>
    <lineage>
        <taxon>Bacteria</taxon>
        <taxon>Bacillati</taxon>
        <taxon>Bacillota</taxon>
        <taxon>Bacilli</taxon>
        <taxon>Lactobacillales</taxon>
        <taxon>Enterococcaceae</taxon>
        <taxon>Enterococcus</taxon>
    </lineage>
</organism>
<keyword evidence="2" id="KW-1185">Reference proteome</keyword>
<dbReference type="InterPro" id="IPR035253">
    <property type="entry name" value="Lipoprotein_22_bac"/>
</dbReference>
<accession>A0A0U2VRG7</accession>
<dbReference type="KEGG" id="erx:ATZ35_07310"/>
<evidence type="ECO:0000313" key="1">
    <source>
        <dbReference type="EMBL" id="ALS36975.1"/>
    </source>
</evidence>
<dbReference type="EMBL" id="CP013655">
    <property type="protein sequence ID" value="ALS36975.1"/>
    <property type="molecule type" value="Genomic_DNA"/>
</dbReference>
<dbReference type="AlphaFoldDB" id="A0A0U2VRG7"/>
<dbReference type="STRING" id="118060.ATZ35_07310"/>
<name>A0A0U2VRG7_9ENTE</name>
<dbReference type="Proteomes" id="UP000067523">
    <property type="component" value="Chromosome"/>
</dbReference>